<dbReference type="Gene3D" id="3.40.630.30">
    <property type="match status" value="2"/>
</dbReference>
<proteinExistence type="predicted"/>
<dbReference type="PANTHER" id="PTHR43420">
    <property type="entry name" value="ACETYLTRANSFERASE"/>
    <property type="match status" value="1"/>
</dbReference>
<protein>
    <submittedName>
        <fullName evidence="5">GNAT family N-acetyltransferase</fullName>
        <ecNumber evidence="4">2.3.1.-</ecNumber>
    </submittedName>
</protein>
<dbReference type="EMBL" id="SMYO01000025">
    <property type="protein sequence ID" value="TDK56231.1"/>
    <property type="molecule type" value="Genomic_DNA"/>
</dbReference>
<dbReference type="Pfam" id="PF00583">
    <property type="entry name" value="Acetyltransf_1"/>
    <property type="match status" value="1"/>
</dbReference>
<organism evidence="5 6">
    <name type="scientific">Bacillus salipaludis</name>
    <dbReference type="NCBI Taxonomy" id="2547811"/>
    <lineage>
        <taxon>Bacteria</taxon>
        <taxon>Bacillati</taxon>
        <taxon>Bacillota</taxon>
        <taxon>Bacilli</taxon>
        <taxon>Bacillales</taxon>
        <taxon>Bacillaceae</taxon>
        <taxon>Bacillus</taxon>
    </lineage>
</organism>
<dbReference type="GO" id="GO:0016747">
    <property type="term" value="F:acyltransferase activity, transferring groups other than amino-acyl groups"/>
    <property type="evidence" value="ECO:0007669"/>
    <property type="project" value="InterPro"/>
</dbReference>
<dbReference type="InterPro" id="IPR000182">
    <property type="entry name" value="GNAT_dom"/>
</dbReference>
<gene>
    <name evidence="5" type="ORF">E2K98_27105</name>
    <name evidence="4" type="ORF">RCG21_21155</name>
</gene>
<evidence type="ECO:0000256" key="2">
    <source>
        <dbReference type="ARBA" id="ARBA00023315"/>
    </source>
</evidence>
<dbReference type="AlphaFoldDB" id="A0A4R5VIK2"/>
<dbReference type="PANTHER" id="PTHR43420:SF44">
    <property type="entry name" value="ACETYLTRANSFERASE YPEA"/>
    <property type="match status" value="1"/>
</dbReference>
<feature type="domain" description="N-acetyltransferase" evidence="3">
    <location>
        <begin position="17"/>
        <end position="173"/>
    </location>
</feature>
<evidence type="ECO:0000313" key="6">
    <source>
        <dbReference type="Proteomes" id="UP000295132"/>
    </source>
</evidence>
<accession>A0A4R5VIK2</accession>
<dbReference type="EMBL" id="JAVGVR010000001">
    <property type="protein sequence ID" value="MDQ6598836.1"/>
    <property type="molecule type" value="Genomic_DNA"/>
</dbReference>
<name>A0A4R5VIK2_9BACI</name>
<dbReference type="RefSeq" id="WP_133339684.1">
    <property type="nucleotide sequence ID" value="NZ_JAVGVR010000001.1"/>
</dbReference>
<comment type="caution">
    <text evidence="5">The sequence shown here is derived from an EMBL/GenBank/DDBJ whole genome shotgun (WGS) entry which is preliminary data.</text>
</comment>
<dbReference type="CDD" id="cd04301">
    <property type="entry name" value="NAT_SF"/>
    <property type="match status" value="2"/>
</dbReference>
<dbReference type="Proteomes" id="UP001178888">
    <property type="component" value="Unassembled WGS sequence"/>
</dbReference>
<evidence type="ECO:0000313" key="4">
    <source>
        <dbReference type="EMBL" id="MDQ6598836.1"/>
    </source>
</evidence>
<dbReference type="Proteomes" id="UP000295132">
    <property type="component" value="Unassembled WGS sequence"/>
</dbReference>
<dbReference type="Pfam" id="PF13508">
    <property type="entry name" value="Acetyltransf_7"/>
    <property type="match status" value="1"/>
</dbReference>
<sequence>MQLSNEQTSFIVDNSKISYQRCSEVEDHFIHQAFQDGFSDYIIKMENSEPDFIQRFFGPEGNARETSFIAFFEQQPVGVILGGIKNYETIKTMRCGTLALHPDFRGHGISQQLFELHKEEAVKQGCKQLFLEVIVGNDRAIHFYKKLGYEKIYDIVYYSNQNLSGLKMAETKSEAIIRSLDFNDFQTHIQKWTYHINWQNDIDFLEKLTHNHYFAAYLNEELVGCLSINSNGGISFLMVDKNVRGQGIATQLLQTACKNLQLSKMTTGFSNNSLLEGFYKKHGFQKGNLAQYEMYLIL</sequence>
<dbReference type="InterPro" id="IPR016181">
    <property type="entry name" value="Acyl_CoA_acyltransferase"/>
</dbReference>
<evidence type="ECO:0000313" key="7">
    <source>
        <dbReference type="Proteomes" id="UP001178888"/>
    </source>
</evidence>
<keyword evidence="7" id="KW-1185">Reference proteome</keyword>
<dbReference type="PROSITE" id="PS51186">
    <property type="entry name" value="GNAT"/>
    <property type="match status" value="2"/>
</dbReference>
<feature type="domain" description="N-acetyltransferase" evidence="3">
    <location>
        <begin position="175"/>
        <end position="298"/>
    </location>
</feature>
<dbReference type="InterPro" id="IPR050680">
    <property type="entry name" value="YpeA/RimI_acetyltransf"/>
</dbReference>
<reference evidence="5 6" key="1">
    <citation type="submission" date="2019-03" db="EMBL/GenBank/DDBJ databases">
        <title>Bacillus niacini sp. nov. a Nicotinate-Metabolizing Mesophile Isolated from Soil.</title>
        <authorList>
            <person name="Zhang G."/>
        </authorList>
    </citation>
    <scope>NUCLEOTIDE SEQUENCE [LARGE SCALE GENOMIC DNA]</scope>
    <source>
        <strain evidence="5 6">WN066</strain>
    </source>
</reference>
<keyword evidence="1 5" id="KW-0808">Transferase</keyword>
<reference evidence="4" key="2">
    <citation type="submission" date="2023-08" db="EMBL/GenBank/DDBJ databases">
        <title>Nitrogen cycling bacteria in agricultural field soils.</title>
        <authorList>
            <person name="Jang J."/>
        </authorList>
    </citation>
    <scope>NUCLEOTIDE SEQUENCE</scope>
    <source>
        <strain evidence="4">PS3-36</strain>
    </source>
</reference>
<keyword evidence="2 4" id="KW-0012">Acyltransferase</keyword>
<evidence type="ECO:0000259" key="3">
    <source>
        <dbReference type="PROSITE" id="PS51186"/>
    </source>
</evidence>
<dbReference type="SUPFAM" id="SSF55729">
    <property type="entry name" value="Acyl-CoA N-acyltransferases (Nat)"/>
    <property type="match status" value="2"/>
</dbReference>
<evidence type="ECO:0000313" key="5">
    <source>
        <dbReference type="EMBL" id="TDK56231.1"/>
    </source>
</evidence>
<dbReference type="EC" id="2.3.1.-" evidence="4"/>
<evidence type="ECO:0000256" key="1">
    <source>
        <dbReference type="ARBA" id="ARBA00022679"/>
    </source>
</evidence>